<dbReference type="InterPro" id="IPR033112">
    <property type="entry name" value="PLA2_Asp_AS"/>
</dbReference>
<dbReference type="CDD" id="cd00125">
    <property type="entry name" value="PLA2c"/>
    <property type="match status" value="1"/>
</dbReference>
<evidence type="ECO:0000256" key="2">
    <source>
        <dbReference type="ARBA" id="ARBA00022525"/>
    </source>
</evidence>
<dbReference type="AlphaFoldDB" id="A0A6S7GN33"/>
<feature type="binding site" evidence="5">
    <location>
        <position position="57"/>
    </location>
    <ligand>
        <name>Ca(2+)</name>
        <dbReference type="ChEBI" id="CHEBI:29108"/>
    </ligand>
</feature>
<dbReference type="Pfam" id="PF00068">
    <property type="entry name" value="Phospholip_A2_1"/>
    <property type="match status" value="1"/>
</dbReference>
<feature type="disulfide bond" evidence="6">
    <location>
        <begin position="90"/>
        <end position="128"/>
    </location>
</feature>
<keyword evidence="3 6" id="KW-1015">Disulfide bond</keyword>
<keyword evidence="8" id="KW-0378">Hydrolase</keyword>
<comment type="caution">
    <text evidence="10">The sequence shown here is derived from an EMBL/GenBank/DDBJ whole genome shotgun (WGS) entry which is preliminary data.</text>
</comment>
<dbReference type="InterPro" id="IPR001211">
    <property type="entry name" value="PLA2"/>
</dbReference>
<feature type="chain" id="PRO_5040558149" description="Phospholipase A2" evidence="8">
    <location>
        <begin position="21"/>
        <end position="160"/>
    </location>
</feature>
<feature type="binding site" evidence="5">
    <location>
        <position position="78"/>
    </location>
    <ligand>
        <name>Ca(2+)</name>
        <dbReference type="ChEBI" id="CHEBI:29108"/>
    </ligand>
</feature>
<accession>A0A6S7GN33</accession>
<evidence type="ECO:0000259" key="9">
    <source>
        <dbReference type="SMART" id="SM00085"/>
    </source>
</evidence>
<comment type="subcellular location">
    <subcellularLocation>
        <location evidence="1 8">Secreted</location>
    </subcellularLocation>
</comment>
<evidence type="ECO:0000256" key="6">
    <source>
        <dbReference type="PIRSR" id="PIRSR601211-3"/>
    </source>
</evidence>
<dbReference type="GO" id="GO:0050482">
    <property type="term" value="P:arachidonate secretion"/>
    <property type="evidence" value="ECO:0007669"/>
    <property type="project" value="InterPro"/>
</dbReference>
<evidence type="ECO:0000256" key="4">
    <source>
        <dbReference type="PIRSR" id="PIRSR601211-1"/>
    </source>
</evidence>
<feature type="disulfide bond" evidence="6">
    <location>
        <begin position="73"/>
        <end position="142"/>
    </location>
</feature>
<dbReference type="InterPro" id="IPR016090">
    <property type="entry name" value="PLA2-like_dom"/>
</dbReference>
<dbReference type="OrthoDB" id="5841574at2759"/>
<dbReference type="PROSITE" id="PS00118">
    <property type="entry name" value="PA2_HIS"/>
    <property type="match status" value="1"/>
</dbReference>
<name>A0A6S7GN33_PARCT</name>
<dbReference type="SUPFAM" id="SSF48619">
    <property type="entry name" value="Phospholipase A2, PLA2"/>
    <property type="match status" value="1"/>
</dbReference>
<feature type="binding site" evidence="5">
    <location>
        <position position="59"/>
    </location>
    <ligand>
        <name>Ca(2+)</name>
        <dbReference type="ChEBI" id="CHEBI:29108"/>
    </ligand>
</feature>
<evidence type="ECO:0000256" key="7">
    <source>
        <dbReference type="RuleBase" id="RU003654"/>
    </source>
</evidence>
<dbReference type="GO" id="GO:0005576">
    <property type="term" value="C:extracellular region"/>
    <property type="evidence" value="ECO:0007669"/>
    <property type="project" value="UniProtKB-SubCell"/>
</dbReference>
<protein>
    <recommendedName>
        <fullName evidence="8">Phospholipase A2</fullName>
        <ecNumber evidence="8">3.1.1.4</ecNumber>
    </recommendedName>
</protein>
<dbReference type="InterPro" id="IPR033113">
    <property type="entry name" value="PLA2_histidine"/>
</dbReference>
<gene>
    <name evidence="10" type="ORF">PACLA_8A064945</name>
</gene>
<comment type="similarity">
    <text evidence="7">Belongs to the phospholipase A2 family.</text>
</comment>
<feature type="disulfide bond" evidence="6">
    <location>
        <begin position="80"/>
        <end position="135"/>
    </location>
</feature>
<dbReference type="Proteomes" id="UP001152795">
    <property type="component" value="Unassembled WGS sequence"/>
</dbReference>
<proteinExistence type="inferred from homology"/>
<dbReference type="GO" id="GO:0006644">
    <property type="term" value="P:phospholipid metabolic process"/>
    <property type="evidence" value="ECO:0007669"/>
    <property type="project" value="InterPro"/>
</dbReference>
<sequence length="160" mass="17890">MMCIIRIFVALLAVINGLDGKAVDTAVNHQKKGLYFGLMISCETGRSSIDYLDYGCFCGLGGAGTPVDDLDKCCSRHDQCYSDLLTNNICQLSLSTYSITYKYHECSKCAQPDEYSWWDSLGYETVACRKALCECDAVAARCFKKAKFNDLFKHYDQAKC</sequence>
<feature type="signal peptide" evidence="8">
    <location>
        <begin position="1"/>
        <end position="20"/>
    </location>
</feature>
<dbReference type="PANTHER" id="PTHR11716:SF51">
    <property type="entry name" value="PHOSPHOLIPASE A2"/>
    <property type="match status" value="1"/>
</dbReference>
<dbReference type="SMART" id="SM00085">
    <property type="entry name" value="PA2c"/>
    <property type="match status" value="1"/>
</dbReference>
<reference evidence="10" key="1">
    <citation type="submission" date="2020-04" db="EMBL/GenBank/DDBJ databases">
        <authorList>
            <person name="Alioto T."/>
            <person name="Alioto T."/>
            <person name="Gomez Garrido J."/>
        </authorList>
    </citation>
    <scope>NUCLEOTIDE SEQUENCE</scope>
    <source>
        <strain evidence="10">A484AB</strain>
    </source>
</reference>
<feature type="active site" evidence="4">
    <location>
        <position position="136"/>
    </location>
</feature>
<dbReference type="GO" id="GO:0005543">
    <property type="term" value="F:phospholipid binding"/>
    <property type="evidence" value="ECO:0007669"/>
    <property type="project" value="TreeGrafter"/>
</dbReference>
<dbReference type="PRINTS" id="PR00389">
    <property type="entry name" value="PHPHLIPASEA2"/>
</dbReference>
<keyword evidence="8" id="KW-0732">Signal</keyword>
<evidence type="ECO:0000313" key="11">
    <source>
        <dbReference type="Proteomes" id="UP001152795"/>
    </source>
</evidence>
<feature type="disulfide bond" evidence="6">
    <location>
        <begin position="109"/>
        <end position="133"/>
    </location>
</feature>
<dbReference type="GO" id="GO:0047498">
    <property type="term" value="F:calcium-dependent phospholipase A2 activity"/>
    <property type="evidence" value="ECO:0007669"/>
    <property type="project" value="TreeGrafter"/>
</dbReference>
<organism evidence="10 11">
    <name type="scientific">Paramuricea clavata</name>
    <name type="common">Red gorgonian</name>
    <name type="synonym">Violescent sea-whip</name>
    <dbReference type="NCBI Taxonomy" id="317549"/>
    <lineage>
        <taxon>Eukaryota</taxon>
        <taxon>Metazoa</taxon>
        <taxon>Cnidaria</taxon>
        <taxon>Anthozoa</taxon>
        <taxon>Octocorallia</taxon>
        <taxon>Malacalcyonacea</taxon>
        <taxon>Plexauridae</taxon>
        <taxon>Paramuricea</taxon>
    </lineage>
</organism>
<dbReference type="GO" id="GO:0016042">
    <property type="term" value="P:lipid catabolic process"/>
    <property type="evidence" value="ECO:0007669"/>
    <property type="project" value="InterPro"/>
</dbReference>
<comment type="catalytic activity">
    <reaction evidence="8">
        <text>a 1,2-diacyl-sn-glycero-3-phosphocholine + H2O = a 1-acyl-sn-glycero-3-phosphocholine + a fatty acid + H(+)</text>
        <dbReference type="Rhea" id="RHEA:15801"/>
        <dbReference type="ChEBI" id="CHEBI:15377"/>
        <dbReference type="ChEBI" id="CHEBI:15378"/>
        <dbReference type="ChEBI" id="CHEBI:28868"/>
        <dbReference type="ChEBI" id="CHEBI:57643"/>
        <dbReference type="ChEBI" id="CHEBI:58168"/>
        <dbReference type="EC" id="3.1.1.4"/>
    </reaction>
</comment>
<evidence type="ECO:0000256" key="5">
    <source>
        <dbReference type="PIRSR" id="PIRSR601211-2"/>
    </source>
</evidence>
<keyword evidence="2 8" id="KW-0964">Secreted</keyword>
<evidence type="ECO:0000256" key="1">
    <source>
        <dbReference type="ARBA" id="ARBA00004613"/>
    </source>
</evidence>
<keyword evidence="5 8" id="KW-0106">Calcium</keyword>
<dbReference type="InterPro" id="IPR036444">
    <property type="entry name" value="PLipase_A2_dom_sf"/>
</dbReference>
<dbReference type="Gene3D" id="1.20.90.10">
    <property type="entry name" value="Phospholipase A2 domain"/>
    <property type="match status" value="1"/>
</dbReference>
<keyword evidence="5" id="KW-0479">Metal-binding</keyword>
<feature type="disulfide bond" evidence="6">
    <location>
        <begin position="58"/>
        <end position="74"/>
    </location>
</feature>
<dbReference type="PROSITE" id="PS00119">
    <property type="entry name" value="PA2_ASP"/>
    <property type="match status" value="1"/>
</dbReference>
<dbReference type="EMBL" id="CACRXK020001743">
    <property type="protein sequence ID" value="CAB3990876.1"/>
    <property type="molecule type" value="Genomic_DNA"/>
</dbReference>
<evidence type="ECO:0000313" key="10">
    <source>
        <dbReference type="EMBL" id="CAB3990876.1"/>
    </source>
</evidence>
<feature type="binding site" evidence="5">
    <location>
        <position position="61"/>
    </location>
    <ligand>
        <name>Ca(2+)</name>
        <dbReference type="ChEBI" id="CHEBI:29108"/>
    </ligand>
</feature>
<feature type="domain" description="Phospholipase A2-like central" evidence="9">
    <location>
        <begin position="32"/>
        <end position="159"/>
    </location>
</feature>
<evidence type="ECO:0000256" key="8">
    <source>
        <dbReference type="RuleBase" id="RU361236"/>
    </source>
</evidence>
<comment type="cofactor">
    <cofactor evidence="5">
        <name>Ca(2+)</name>
        <dbReference type="ChEBI" id="CHEBI:29108"/>
    </cofactor>
    <text evidence="5">Binds 1 Ca(2+) ion per subunit.</text>
</comment>
<keyword evidence="8" id="KW-0443">Lipid metabolism</keyword>
<dbReference type="PANTHER" id="PTHR11716">
    <property type="entry name" value="PHOSPHOLIPASE A2 FAMILY MEMBER"/>
    <property type="match status" value="1"/>
</dbReference>
<evidence type="ECO:0000256" key="3">
    <source>
        <dbReference type="ARBA" id="ARBA00023157"/>
    </source>
</evidence>
<keyword evidence="11" id="KW-1185">Reference proteome</keyword>
<dbReference type="GO" id="GO:0005509">
    <property type="term" value="F:calcium ion binding"/>
    <property type="evidence" value="ECO:0007669"/>
    <property type="project" value="InterPro"/>
</dbReference>
<dbReference type="EC" id="3.1.1.4" evidence="8"/>
<feature type="active site" evidence="4">
    <location>
        <position position="77"/>
    </location>
</feature>